<gene>
    <name evidence="1" type="ORF">SAMN05216325_11576</name>
</gene>
<name>A0A1H8G064_9PROT</name>
<dbReference type="AlphaFoldDB" id="A0A1H8G064"/>
<sequence>MKDIELFFKIREESTHTRNCSKSTQSAADLLNRIEGAAYSNAEA</sequence>
<dbReference type="Proteomes" id="UP000199459">
    <property type="component" value="Unassembled WGS sequence"/>
</dbReference>
<accession>A0A1H8G064</accession>
<dbReference type="EMBL" id="FOCP01000015">
    <property type="protein sequence ID" value="SEN37376.1"/>
    <property type="molecule type" value="Genomic_DNA"/>
</dbReference>
<evidence type="ECO:0000313" key="1">
    <source>
        <dbReference type="EMBL" id="SEN37376.1"/>
    </source>
</evidence>
<organism evidence="1 2">
    <name type="scientific">Nitrosomonas marina</name>
    <dbReference type="NCBI Taxonomy" id="917"/>
    <lineage>
        <taxon>Bacteria</taxon>
        <taxon>Pseudomonadati</taxon>
        <taxon>Pseudomonadota</taxon>
        <taxon>Betaproteobacteria</taxon>
        <taxon>Nitrosomonadales</taxon>
        <taxon>Nitrosomonadaceae</taxon>
        <taxon>Nitrosomonas</taxon>
    </lineage>
</organism>
<evidence type="ECO:0000313" key="2">
    <source>
        <dbReference type="Proteomes" id="UP000199459"/>
    </source>
</evidence>
<protein>
    <submittedName>
        <fullName evidence="1">Uncharacterized protein</fullName>
    </submittedName>
</protein>
<reference evidence="1 2" key="1">
    <citation type="submission" date="2016-10" db="EMBL/GenBank/DDBJ databases">
        <authorList>
            <person name="de Groot N.N."/>
        </authorList>
    </citation>
    <scope>NUCLEOTIDE SEQUENCE [LARGE SCALE GENOMIC DNA]</scope>
    <source>
        <strain evidence="1 2">Nm22</strain>
    </source>
</reference>
<dbReference type="RefSeq" id="WP_281246249.1">
    <property type="nucleotide sequence ID" value="NZ_FOCP01000015.1"/>
</dbReference>
<proteinExistence type="predicted"/>